<dbReference type="Gene3D" id="2.160.10.10">
    <property type="entry name" value="Hexapeptide repeat proteins"/>
    <property type="match status" value="1"/>
</dbReference>
<protein>
    <submittedName>
        <fullName evidence="1">Uncharacterized protein</fullName>
    </submittedName>
</protein>
<sequence>MKINRYSRGSVSIVVLLACVVLSGAVQALYYSLREEIEAESKIVLHNQLQAATGDVMSCVLRKEQSSNLTESFRLEEQMLYPGQKVMQTEVVLERAESLPGRKVSVISIADDMQIRLAEVCLQPPLGRGQEFYENTLTAGRKINGDFNKYNDLICVGEAGDILETLDIGAYKKWSHYSFLTDDEYRQLGFGKGIYYSDDLYGARLPCIVEALKGDAFLISEKNITIENNLHLLGRVTIVVGDNLIIGDNVQMERALLIVKNNLRIGTNCRIKGIVAAGGEITIGVNFSLQRREDVLEPYFAAMYLE</sequence>
<dbReference type="EMBL" id="CBDS010000044">
    <property type="protein sequence ID" value="CDB45606.1"/>
    <property type="molecule type" value="Genomic_DNA"/>
</dbReference>
<dbReference type="RefSeq" id="WP_021717635.1">
    <property type="nucleotide sequence ID" value="NZ_AP025560.1"/>
</dbReference>
<dbReference type="HOGENOM" id="CLU_908676_0_0_9"/>
<reference evidence="1" key="1">
    <citation type="submission" date="2012-11" db="EMBL/GenBank/DDBJ databases">
        <title>Dependencies among metagenomic species, viruses, plasmids and units of genetic variation.</title>
        <authorList>
            <person name="Nielsen H.B."/>
            <person name="Almeida M."/>
            <person name="Juncker A.S."/>
            <person name="Rasmussen S."/>
            <person name="Li J."/>
            <person name="Sunagawa S."/>
            <person name="Plichta D."/>
            <person name="Gautier L."/>
            <person name="Le Chatelier E."/>
            <person name="Peletier E."/>
            <person name="Bonde I."/>
            <person name="Nielsen T."/>
            <person name="Manichanh C."/>
            <person name="Arumugam M."/>
            <person name="Batto J."/>
            <person name="Santos M.B.Q.D."/>
            <person name="Blom N."/>
            <person name="Borruel N."/>
            <person name="Burgdorf K.S."/>
            <person name="Boumezbeur F."/>
            <person name="Casellas F."/>
            <person name="Dore J."/>
            <person name="Guarner F."/>
            <person name="Hansen T."/>
            <person name="Hildebrand F."/>
            <person name="Kaas R.S."/>
            <person name="Kennedy S."/>
            <person name="Kristiansen K."/>
            <person name="Kultima J.R."/>
            <person name="Leonard P."/>
            <person name="Levenez F."/>
            <person name="Lund O."/>
            <person name="Moumen B."/>
            <person name="Le Paslier D."/>
            <person name="Pons N."/>
            <person name="Pedersen O."/>
            <person name="Prifti E."/>
            <person name="Qin J."/>
            <person name="Raes J."/>
            <person name="Tap J."/>
            <person name="Tims S."/>
            <person name="Ussery D.W."/>
            <person name="Yamada T."/>
            <person name="MetaHit consortium"/>
            <person name="Renault P."/>
            <person name="Sicheritz-Ponten T."/>
            <person name="Bork P."/>
            <person name="Wang J."/>
            <person name="Brunak S."/>
            <person name="Ehrlich S.D."/>
        </authorList>
    </citation>
    <scope>NUCLEOTIDE SEQUENCE [LARGE SCALE GENOMIC DNA]</scope>
</reference>
<dbReference type="AlphaFoldDB" id="R6IJS5"/>
<gene>
    <name evidence="1" type="ORF">BN533_00732</name>
</gene>
<accession>R6IJS5</accession>
<dbReference type="PROSITE" id="PS51257">
    <property type="entry name" value="PROKAR_LIPOPROTEIN"/>
    <property type="match status" value="1"/>
</dbReference>
<dbReference type="SUPFAM" id="SSF51161">
    <property type="entry name" value="Trimeric LpxA-like enzymes"/>
    <property type="match status" value="1"/>
</dbReference>
<proteinExistence type="predicted"/>
<name>R6IJS5_9FIRM</name>
<evidence type="ECO:0000313" key="1">
    <source>
        <dbReference type="EMBL" id="CDB45606.1"/>
    </source>
</evidence>
<organism evidence="1">
    <name type="scientific">Phascolarctobacterium faecium</name>
    <dbReference type="NCBI Taxonomy" id="33025"/>
    <lineage>
        <taxon>Bacteria</taxon>
        <taxon>Bacillati</taxon>
        <taxon>Bacillota</taxon>
        <taxon>Negativicutes</taxon>
        <taxon>Acidaminococcales</taxon>
        <taxon>Acidaminococcaceae</taxon>
        <taxon>Phascolarctobacterium</taxon>
    </lineage>
</organism>
<dbReference type="STRING" id="1262914.BN533_00732"/>
<comment type="caution">
    <text evidence="1">The sequence shown here is derived from an EMBL/GenBank/DDBJ whole genome shotgun (WGS) entry which is preliminary data.</text>
</comment>
<dbReference type="InterPro" id="IPR011004">
    <property type="entry name" value="Trimer_LpxA-like_sf"/>
</dbReference>